<dbReference type="OMA" id="ANEWETQ"/>
<dbReference type="GO" id="GO:0020037">
    <property type="term" value="F:heme binding"/>
    <property type="evidence" value="ECO:0007669"/>
    <property type="project" value="UniProtKB-ARBA"/>
</dbReference>
<protein>
    <submittedName>
        <fullName evidence="9">Cytochrome b5</fullName>
    </submittedName>
</protein>
<dbReference type="GO" id="GO:0016020">
    <property type="term" value="C:membrane"/>
    <property type="evidence" value="ECO:0007669"/>
    <property type="project" value="TreeGrafter"/>
</dbReference>
<organism evidence="9 10">
    <name type="scientific">Gloeophyllum trabeum (strain ATCC 11539 / FP-39264 / Madison 617)</name>
    <name type="common">Brown rot fungus</name>
    <dbReference type="NCBI Taxonomy" id="670483"/>
    <lineage>
        <taxon>Eukaryota</taxon>
        <taxon>Fungi</taxon>
        <taxon>Dikarya</taxon>
        <taxon>Basidiomycota</taxon>
        <taxon>Agaricomycotina</taxon>
        <taxon>Agaricomycetes</taxon>
        <taxon>Gloeophyllales</taxon>
        <taxon>Gloeophyllaceae</taxon>
        <taxon>Gloeophyllum</taxon>
    </lineage>
</organism>
<comment type="similarity">
    <text evidence="6">Belongs to the cytochrome b5 family. MAPR subfamily.</text>
</comment>
<evidence type="ECO:0000256" key="1">
    <source>
        <dbReference type="ARBA" id="ARBA00004240"/>
    </source>
</evidence>
<dbReference type="InterPro" id="IPR036400">
    <property type="entry name" value="Cyt_B5-like_heme/steroid_sf"/>
</dbReference>
<dbReference type="Proteomes" id="UP000030669">
    <property type="component" value="Unassembled WGS sequence"/>
</dbReference>
<dbReference type="RefSeq" id="XP_007868506.1">
    <property type="nucleotide sequence ID" value="XM_007870315.1"/>
</dbReference>
<evidence type="ECO:0000256" key="3">
    <source>
        <dbReference type="ARBA" id="ARBA00022723"/>
    </source>
</evidence>
<comment type="subcellular location">
    <subcellularLocation>
        <location evidence="1">Endoplasmic reticulum</location>
    </subcellularLocation>
</comment>
<evidence type="ECO:0000256" key="6">
    <source>
        <dbReference type="ARBA" id="ARBA00038357"/>
    </source>
</evidence>
<keyword evidence="2" id="KW-0349">Heme</keyword>
<dbReference type="PANTHER" id="PTHR10281:SF72">
    <property type="entry name" value="NEUDESIN"/>
    <property type="match status" value="1"/>
</dbReference>
<evidence type="ECO:0000313" key="10">
    <source>
        <dbReference type="Proteomes" id="UP000030669"/>
    </source>
</evidence>
<dbReference type="GeneID" id="19300315"/>
<dbReference type="SMART" id="SM01117">
    <property type="entry name" value="Cyt-b5"/>
    <property type="match status" value="1"/>
</dbReference>
<evidence type="ECO:0000256" key="4">
    <source>
        <dbReference type="ARBA" id="ARBA00022824"/>
    </source>
</evidence>
<dbReference type="SUPFAM" id="SSF55856">
    <property type="entry name" value="Cytochrome b5-like heme/steroid binding domain"/>
    <property type="match status" value="1"/>
</dbReference>
<dbReference type="AlphaFoldDB" id="S7RG69"/>
<evidence type="ECO:0000259" key="8">
    <source>
        <dbReference type="SMART" id="SM01117"/>
    </source>
</evidence>
<dbReference type="Gene3D" id="3.10.120.10">
    <property type="entry name" value="Cytochrome b5-like heme/steroid binding domain"/>
    <property type="match status" value="1"/>
</dbReference>
<keyword evidence="5" id="KW-0408">Iron</keyword>
<evidence type="ECO:0000256" key="5">
    <source>
        <dbReference type="ARBA" id="ARBA00023004"/>
    </source>
</evidence>
<dbReference type="PANTHER" id="PTHR10281">
    <property type="entry name" value="MEMBRANE-ASSOCIATED PROGESTERONE RECEPTOR COMPONENT-RELATED"/>
    <property type="match status" value="1"/>
</dbReference>
<dbReference type="GO" id="GO:0005783">
    <property type="term" value="C:endoplasmic reticulum"/>
    <property type="evidence" value="ECO:0007669"/>
    <property type="project" value="UniProtKB-SubCell"/>
</dbReference>
<dbReference type="GO" id="GO:0046872">
    <property type="term" value="F:metal ion binding"/>
    <property type="evidence" value="ECO:0007669"/>
    <property type="project" value="UniProtKB-KW"/>
</dbReference>
<feature type="domain" description="Cytochrome b5 heme-binding" evidence="8">
    <location>
        <begin position="61"/>
        <end position="162"/>
    </location>
</feature>
<dbReference type="InterPro" id="IPR001199">
    <property type="entry name" value="Cyt_B5-like_heme/steroid-bd"/>
</dbReference>
<reference evidence="9 10" key="1">
    <citation type="journal article" date="2012" name="Science">
        <title>The Paleozoic origin of enzymatic lignin decomposition reconstructed from 31 fungal genomes.</title>
        <authorList>
            <person name="Floudas D."/>
            <person name="Binder M."/>
            <person name="Riley R."/>
            <person name="Barry K."/>
            <person name="Blanchette R.A."/>
            <person name="Henrissat B."/>
            <person name="Martinez A.T."/>
            <person name="Otillar R."/>
            <person name="Spatafora J.W."/>
            <person name="Yadav J.S."/>
            <person name="Aerts A."/>
            <person name="Benoit I."/>
            <person name="Boyd A."/>
            <person name="Carlson A."/>
            <person name="Copeland A."/>
            <person name="Coutinho P.M."/>
            <person name="de Vries R.P."/>
            <person name="Ferreira P."/>
            <person name="Findley K."/>
            <person name="Foster B."/>
            <person name="Gaskell J."/>
            <person name="Glotzer D."/>
            <person name="Gorecki P."/>
            <person name="Heitman J."/>
            <person name="Hesse C."/>
            <person name="Hori C."/>
            <person name="Igarashi K."/>
            <person name="Jurgens J.A."/>
            <person name="Kallen N."/>
            <person name="Kersten P."/>
            <person name="Kohler A."/>
            <person name="Kuees U."/>
            <person name="Kumar T.K.A."/>
            <person name="Kuo A."/>
            <person name="LaButti K."/>
            <person name="Larrondo L.F."/>
            <person name="Lindquist E."/>
            <person name="Ling A."/>
            <person name="Lombard V."/>
            <person name="Lucas S."/>
            <person name="Lundell T."/>
            <person name="Martin R."/>
            <person name="McLaughlin D.J."/>
            <person name="Morgenstern I."/>
            <person name="Morin E."/>
            <person name="Murat C."/>
            <person name="Nagy L.G."/>
            <person name="Nolan M."/>
            <person name="Ohm R.A."/>
            <person name="Patyshakuliyeva A."/>
            <person name="Rokas A."/>
            <person name="Ruiz-Duenas F.J."/>
            <person name="Sabat G."/>
            <person name="Salamov A."/>
            <person name="Samejima M."/>
            <person name="Schmutz J."/>
            <person name="Slot J.C."/>
            <person name="St John F."/>
            <person name="Stenlid J."/>
            <person name="Sun H."/>
            <person name="Sun S."/>
            <person name="Syed K."/>
            <person name="Tsang A."/>
            <person name="Wiebenga A."/>
            <person name="Young D."/>
            <person name="Pisabarro A."/>
            <person name="Eastwood D.C."/>
            <person name="Martin F."/>
            <person name="Cullen D."/>
            <person name="Grigoriev I.V."/>
            <person name="Hibbett D.S."/>
        </authorList>
    </citation>
    <scope>NUCLEOTIDE SEQUENCE [LARGE SCALE GENOMIC DNA]</scope>
    <source>
        <strain evidence="9 10">ATCC 11539</strain>
    </source>
</reference>
<keyword evidence="10" id="KW-1185">Reference proteome</keyword>
<dbReference type="Pfam" id="PF00173">
    <property type="entry name" value="Cyt-b5"/>
    <property type="match status" value="1"/>
</dbReference>
<dbReference type="HOGENOM" id="CLU_042860_1_1_1"/>
<name>S7RG69_GLOTA</name>
<evidence type="ECO:0000313" key="9">
    <source>
        <dbReference type="EMBL" id="EPQ53230.1"/>
    </source>
</evidence>
<gene>
    <name evidence="9" type="ORF">GLOTRDRAFT_117262</name>
</gene>
<feature type="signal peptide" evidence="7">
    <location>
        <begin position="1"/>
        <end position="34"/>
    </location>
</feature>
<proteinExistence type="inferred from homology"/>
<accession>S7RG69</accession>
<dbReference type="KEGG" id="gtr:GLOTRDRAFT_117262"/>
<evidence type="ECO:0000256" key="7">
    <source>
        <dbReference type="SAM" id="SignalP"/>
    </source>
</evidence>
<dbReference type="InterPro" id="IPR050577">
    <property type="entry name" value="MAPR/NEUFC/NENF-like"/>
</dbReference>
<evidence type="ECO:0000256" key="2">
    <source>
        <dbReference type="ARBA" id="ARBA00022617"/>
    </source>
</evidence>
<dbReference type="EMBL" id="KB469306">
    <property type="protein sequence ID" value="EPQ53230.1"/>
    <property type="molecule type" value="Genomic_DNA"/>
</dbReference>
<dbReference type="OrthoDB" id="547796at2759"/>
<keyword evidence="7" id="KW-0732">Signal</keyword>
<dbReference type="STRING" id="670483.S7RG69"/>
<dbReference type="FunFam" id="3.10.120.10:FF:000003">
    <property type="entry name" value="membrane-associated progesterone receptor component 1"/>
    <property type="match status" value="1"/>
</dbReference>
<dbReference type="eggNOG" id="KOG1110">
    <property type="taxonomic scope" value="Eukaryota"/>
</dbReference>
<keyword evidence="4" id="KW-0256">Endoplasmic reticulum</keyword>
<keyword evidence="3" id="KW-0479">Metal-binding</keyword>
<feature type="chain" id="PRO_5004544087" evidence="7">
    <location>
        <begin position="35"/>
        <end position="167"/>
    </location>
</feature>
<sequence>MPSFNLGAPINTALLLYILYAVQRILFPPASAKAKSIPTEFKHGYSWMPKAHPPTVLFTTYTPKTLAPFNGKDGGRILLAIDGTVFDVTAGRNFYGPNGMYGNFAGRDASRGMAKQSFDEEMLTPIDQPLDKCDDLTPEEIENMKGWYDHFANKYIICGKLVENDAI</sequence>